<evidence type="ECO:0008006" key="3">
    <source>
        <dbReference type="Google" id="ProtNLM"/>
    </source>
</evidence>
<protein>
    <recommendedName>
        <fullName evidence="3">HEPN domain-containing protein</fullName>
    </recommendedName>
</protein>
<keyword evidence="1" id="KW-0614">Plasmid</keyword>
<accession>A0A6H2C728</accession>
<dbReference type="EMBL" id="CP051207">
    <property type="protein sequence ID" value="QJB47253.1"/>
    <property type="molecule type" value="Genomic_DNA"/>
</dbReference>
<evidence type="ECO:0000313" key="2">
    <source>
        <dbReference type="Proteomes" id="UP000502433"/>
    </source>
</evidence>
<evidence type="ECO:0000313" key="1">
    <source>
        <dbReference type="EMBL" id="QJB47253.1"/>
    </source>
</evidence>
<dbReference type="AlphaFoldDB" id="A0A6H2C728"/>
<organism evidence="1 2">
    <name type="scientific">Dolichospermum flos-aquae CCAP 1403/13F</name>
    <dbReference type="NCBI Taxonomy" id="315271"/>
    <lineage>
        <taxon>Bacteria</taxon>
        <taxon>Bacillati</taxon>
        <taxon>Cyanobacteriota</taxon>
        <taxon>Cyanophyceae</taxon>
        <taxon>Nostocales</taxon>
        <taxon>Aphanizomenonaceae</taxon>
        <taxon>Dolichospermum</taxon>
    </lineage>
</organism>
<name>A0A6H2C728_DOLFA</name>
<dbReference type="RefSeq" id="WP_168697594.1">
    <property type="nucleotide sequence ID" value="NZ_CP051207.1"/>
</dbReference>
<proteinExistence type="predicted"/>
<reference evidence="1 2" key="1">
    <citation type="submission" date="2020-04" db="EMBL/GenBank/DDBJ databases">
        <title>Genome-Wide Identification of 5-Methylcytosine Sites in Bacterial Genomes By High-Throughput Sequencing of MspJI Restriction Fragments.</title>
        <authorList>
            <person name="Wu V."/>
        </authorList>
    </citation>
    <scope>NUCLEOTIDE SEQUENCE [LARGE SCALE GENOMIC DNA]</scope>
    <source>
        <strain evidence="1 2">CCAP 1403/13f</strain>
        <plasmid evidence="2">pafl69</plasmid>
    </source>
</reference>
<gene>
    <name evidence="1" type="ORF">HGD76_24670</name>
</gene>
<dbReference type="Proteomes" id="UP000502433">
    <property type="component" value="Plasmid pAfl69"/>
</dbReference>
<reference evidence="1 2" key="2">
    <citation type="submission" date="2020-04" db="EMBL/GenBank/DDBJ databases">
        <authorList>
            <person name="Fomenkov A."/>
            <person name="Anton B.P."/>
            <person name="Roberts R.J."/>
        </authorList>
    </citation>
    <scope>NUCLEOTIDE SEQUENCE [LARGE SCALE GENOMIC DNA]</scope>
    <source>
        <strain evidence="1 2">CCAP 1403/13f</strain>
        <plasmid evidence="2">pafl69</plasmid>
    </source>
</reference>
<dbReference type="KEGG" id="dfs:HGD76_24670"/>
<sequence length="138" mass="16667">MSKQSIYEQQAKLNEENARKAHTESPEWAIIMYFYAALHWVNNYAHKRGEMSQLQDTNKTTSPHTLRKRYVKKVSKHKGNEDELYENYKFLFDESMVARYLEDGEFECINMTSREYYKECNIKDYIDSLEIIKKMLRE</sequence>
<geneLocation type="plasmid" evidence="2">
    <name>pafl69</name>
</geneLocation>